<evidence type="ECO:0000313" key="1">
    <source>
        <dbReference type="EMBL" id="KAI6091082.1"/>
    </source>
</evidence>
<evidence type="ECO:0000313" key="2">
    <source>
        <dbReference type="Proteomes" id="UP001497680"/>
    </source>
</evidence>
<dbReference type="EMBL" id="MU394288">
    <property type="protein sequence ID" value="KAI6091082.1"/>
    <property type="molecule type" value="Genomic_DNA"/>
</dbReference>
<reference evidence="1 2" key="1">
    <citation type="journal article" date="2022" name="New Phytol.">
        <title>Ecological generalism drives hyperdiversity of secondary metabolite gene clusters in xylarialean endophytes.</title>
        <authorList>
            <person name="Franco M.E.E."/>
            <person name="Wisecaver J.H."/>
            <person name="Arnold A.E."/>
            <person name="Ju Y.M."/>
            <person name="Slot J.C."/>
            <person name="Ahrendt S."/>
            <person name="Moore L.P."/>
            <person name="Eastman K.E."/>
            <person name="Scott K."/>
            <person name="Konkel Z."/>
            <person name="Mondo S.J."/>
            <person name="Kuo A."/>
            <person name="Hayes R.D."/>
            <person name="Haridas S."/>
            <person name="Andreopoulos B."/>
            <person name="Riley R."/>
            <person name="LaButti K."/>
            <person name="Pangilinan J."/>
            <person name="Lipzen A."/>
            <person name="Amirebrahimi M."/>
            <person name="Yan J."/>
            <person name="Adam C."/>
            <person name="Keymanesh K."/>
            <person name="Ng V."/>
            <person name="Louie K."/>
            <person name="Northen T."/>
            <person name="Drula E."/>
            <person name="Henrissat B."/>
            <person name="Hsieh H.M."/>
            <person name="Youens-Clark K."/>
            <person name="Lutzoni F."/>
            <person name="Miadlikowska J."/>
            <person name="Eastwood D.C."/>
            <person name="Hamelin R.C."/>
            <person name="Grigoriev I.V."/>
            <person name="U'Ren J.M."/>
        </authorList>
    </citation>
    <scope>NUCLEOTIDE SEQUENCE [LARGE SCALE GENOMIC DNA]</scope>
    <source>
        <strain evidence="1 2">ER1909</strain>
    </source>
</reference>
<keyword evidence="2" id="KW-1185">Reference proteome</keyword>
<comment type="caution">
    <text evidence="1">The sequence shown here is derived from an EMBL/GenBank/DDBJ whole genome shotgun (WGS) entry which is preliminary data.</text>
</comment>
<proteinExistence type="predicted"/>
<dbReference type="Proteomes" id="UP001497680">
    <property type="component" value="Unassembled WGS sequence"/>
</dbReference>
<accession>A0ACC0DE87</accession>
<gene>
    <name evidence="1" type="ORF">F4821DRAFT_281640</name>
</gene>
<organism evidence="1 2">
    <name type="scientific">Hypoxylon rubiginosum</name>
    <dbReference type="NCBI Taxonomy" id="110542"/>
    <lineage>
        <taxon>Eukaryota</taxon>
        <taxon>Fungi</taxon>
        <taxon>Dikarya</taxon>
        <taxon>Ascomycota</taxon>
        <taxon>Pezizomycotina</taxon>
        <taxon>Sordariomycetes</taxon>
        <taxon>Xylariomycetidae</taxon>
        <taxon>Xylariales</taxon>
        <taxon>Hypoxylaceae</taxon>
        <taxon>Hypoxylon</taxon>
    </lineage>
</organism>
<protein>
    <submittedName>
        <fullName evidence="1">Uncharacterized protein</fullName>
    </submittedName>
</protein>
<name>A0ACC0DE87_9PEZI</name>
<sequence>MAGEIPTRSSVASLEPSIKVEHDGLDEGHAVITGHSHRYPDFPNLRQAAEVESVEVIDRLRATGNDVLNQVAEKLLQKSARNPKPILGVVGSTGHGKSSLINALLGESQLIPTNCVQACTAVITEISWNTSNNPERLYRADVVFISADEWLNELKRLLGDIKAASNEAAGEPVDEDTDIEVSLAKVNAVYPNITQDDLVKMDPETLLNEKAVHERLGTTWEVVDSKPGPFYRNVAKYISSLQKGDSEKLEEGSTTDGEKHKMQLWPLIKVVRIYTKAEALSTGAVIVDLPGVEDSNAARAAIAATYMEKCSAIWVVGGITRAIHDKAAQKLLGQSFKQQLNFDGNYSRVTFICSKTDEISVTEAAEFLGLDNEVEALRHRESALEEWEEVNKKQLQNDEAREKSLDSYITELGRRERQWSKIKTQKKKGETVTTSLISSKKRKAVTSASRASKRRKTSSSAIEGQDMAYTSANDLWDCLENDMPKFPDGAPLSEEQIRSVMDYLGTKRDMALDEKEGLREKIENANDTRDDLECRVEEANAHLLSSCIQKRNEHARDAIRKDFAQGLRELDNENLQNENPDSDAEPRDYSEVAQSLPVFCVSSRAYQGLCERLGTGERIPDGFKEVNETQMPQLISHAKKFAGVAWLEAGKSFLNGLLQVLQSLHIWCDPRDNEFVFSNKDKQDAQNDVKDALTNLDNDLKKALDTFIQECKVVMTDHLFSRLEKSATKAATKATRIAESWPQRRQGDGGLACQSYKATCRRYGRFTRRSGTHDFNEDLVRPLKQRLAHKWVGAFEQKIPRALKEFKLVSKKHLEDFHGTVTTRVQEKARFSTMNTLESQLRARTLNVGHVIDSISKKIVAVQRQAHRKMRSAIMEQMQATYLACAQERGKGCFIRMQNLMFEELAAHSLVAFRAATAPVKEDLTKLCEDLQTGLGAGIADMLDSMKRDYANVIPRQQPFAKSTQKVRKELFELLEQVDKRFQSKSKPNPEPVVVDDI</sequence>